<reference evidence="1" key="1">
    <citation type="submission" date="2022-11" db="EMBL/GenBank/DDBJ databases">
        <authorList>
            <person name="Kikuchi T."/>
        </authorList>
    </citation>
    <scope>NUCLEOTIDE SEQUENCE</scope>
    <source>
        <strain evidence="1">PS1010</strain>
    </source>
</reference>
<proteinExistence type="predicted"/>
<gene>
    <name evidence="1" type="ORF">CAMP_LOCUS15897</name>
</gene>
<comment type="caution">
    <text evidence="1">The sequence shown here is derived from an EMBL/GenBank/DDBJ whole genome shotgun (WGS) entry which is preliminary data.</text>
</comment>
<evidence type="ECO:0000313" key="1">
    <source>
        <dbReference type="EMBL" id="CAI5453260.1"/>
    </source>
</evidence>
<sequence>MFTFLFEKMERSDKSYYIPQVKNGQHIQSEILNAFKDEFLQSKTPIFMDENIENDTVFEIVNDYSILFGDQKLVEFMIKRIDHINNKDVTIAVKYALTLLKNNHEDSGYYQSDDENIRKILLDKLNFEMNKKWSELEKLELVLELVNSFVDLKSIDDDTFGLTRENIEDYRLRLMNYKKLNTLRISHLFASFEKKVNETPEIDDFPIDGRVSRLLRQNKEVGFKKWIVYMENEKDIDCLMKKMMKFSPGSDSYFNIDLHSKLLTKLLEAKDQEKLDERLQWLEASSFSNEEVLKNWVNASTNYNALNIVAKFMANMKPNAEIIKIAANFLLKINQVDISQAIALANIFGPIRTTVLEPATEIFLEKKTTKEFVKKLRKWEFFGTLDKLAKFFERKNFIKVLLMRIDLLLDKESNPRFALTLAQCGFNRDFGYQLNPADNRRNQRIVDIIFNYLDNQIYRSNPKITSIEVAVQIFHNFVEIHFDTFWMFVDFENVDMLLKQWAASCLIDNNPGCNNLRAKINELFMPNKIIREQPSFGSKYEVVDERRAEKYL</sequence>
<evidence type="ECO:0000313" key="2">
    <source>
        <dbReference type="Proteomes" id="UP001152747"/>
    </source>
</evidence>
<name>A0A9P1IVY9_9PELO</name>
<organism evidence="1 2">
    <name type="scientific">Caenorhabditis angaria</name>
    <dbReference type="NCBI Taxonomy" id="860376"/>
    <lineage>
        <taxon>Eukaryota</taxon>
        <taxon>Metazoa</taxon>
        <taxon>Ecdysozoa</taxon>
        <taxon>Nematoda</taxon>
        <taxon>Chromadorea</taxon>
        <taxon>Rhabditida</taxon>
        <taxon>Rhabditina</taxon>
        <taxon>Rhabditomorpha</taxon>
        <taxon>Rhabditoidea</taxon>
        <taxon>Rhabditidae</taxon>
        <taxon>Peloderinae</taxon>
        <taxon>Caenorhabditis</taxon>
    </lineage>
</organism>
<dbReference type="EMBL" id="CANHGI010000005">
    <property type="protein sequence ID" value="CAI5453260.1"/>
    <property type="molecule type" value="Genomic_DNA"/>
</dbReference>
<keyword evidence="2" id="KW-1185">Reference proteome</keyword>
<dbReference type="AlphaFoldDB" id="A0A9P1IVY9"/>
<accession>A0A9P1IVY9</accession>
<protein>
    <submittedName>
        <fullName evidence="1">Uncharacterized protein</fullName>
    </submittedName>
</protein>
<dbReference type="Proteomes" id="UP001152747">
    <property type="component" value="Unassembled WGS sequence"/>
</dbReference>